<sequence length="86" mass="9459">MSTAAPVRTARRRLRPWLFALLAVTLLLAATCAYLRLGWWRMEAACTTDGASESVTYAWGRSGFTCTYDSGPSSRRGGSEALTRPR</sequence>
<proteinExistence type="predicted"/>
<dbReference type="Proteomes" id="UP000630594">
    <property type="component" value="Unassembled WGS sequence"/>
</dbReference>
<accession>A0A4P7UGE2</accession>
<protein>
    <submittedName>
        <fullName evidence="2">Uncharacterized protein</fullName>
    </submittedName>
</protein>
<reference evidence="4" key="3">
    <citation type="journal article" date="2019" name="Int. J. Syst. Evol. Microbiol.">
        <title>The Global Catalogue of Microorganisms (GCM) 10K type strain sequencing project: providing services to taxonomists for standard genome sequencing and annotation.</title>
        <authorList>
            <consortium name="The Broad Institute Genomics Platform"/>
            <consortium name="The Broad Institute Genome Sequencing Center for Infectious Disease"/>
            <person name="Wu L."/>
            <person name="Ma J."/>
        </authorList>
    </citation>
    <scope>NUCLEOTIDE SEQUENCE [LARGE SCALE GENOMIC DNA]</scope>
    <source>
        <strain evidence="4">CCM 7403</strain>
    </source>
</reference>
<dbReference type="EMBL" id="BMCK01000005">
    <property type="protein sequence ID" value="GGD28131.1"/>
    <property type="molecule type" value="Genomic_DNA"/>
</dbReference>
<dbReference type="AlphaFoldDB" id="A0A4P7UGE2"/>
<evidence type="ECO:0000313" key="4">
    <source>
        <dbReference type="Proteomes" id="UP000630594"/>
    </source>
</evidence>
<reference evidence="2 3" key="1">
    <citation type="journal article" date="2008" name="Int. J. Syst. Evol. Microbiol.">
        <title>Nocardioides daphniae sp. nov., isolated from Daphnia cucullata (Crustacea: Cladocera).</title>
        <authorList>
            <person name="Toth E.M."/>
            <person name="Keki Z."/>
            <person name="Homonnay Z.G."/>
            <person name="Borsodi A.K."/>
            <person name="Marialigeti K."/>
            <person name="Schumann P."/>
        </authorList>
    </citation>
    <scope>NUCLEOTIDE SEQUENCE [LARGE SCALE GENOMIC DNA]</scope>
    <source>
        <strain evidence="2 3">JCM 16608</strain>
    </source>
</reference>
<name>A0A4P7UGE2_9ACTN</name>
<evidence type="ECO:0000313" key="1">
    <source>
        <dbReference type="EMBL" id="GGD28131.1"/>
    </source>
</evidence>
<evidence type="ECO:0000313" key="3">
    <source>
        <dbReference type="Proteomes" id="UP000297025"/>
    </source>
</evidence>
<dbReference type="Proteomes" id="UP000297025">
    <property type="component" value="Chromosome"/>
</dbReference>
<dbReference type="KEGG" id="ndp:E2C04_12585"/>
<organism evidence="2 3">
    <name type="scientific">Nocardioides daphniae</name>
    <dbReference type="NCBI Taxonomy" id="402297"/>
    <lineage>
        <taxon>Bacteria</taxon>
        <taxon>Bacillati</taxon>
        <taxon>Actinomycetota</taxon>
        <taxon>Actinomycetes</taxon>
        <taxon>Propionibacteriales</taxon>
        <taxon>Nocardioidaceae</taxon>
        <taxon>Nocardioides</taxon>
    </lineage>
</organism>
<keyword evidence="4" id="KW-1185">Reference proteome</keyword>
<reference evidence="1" key="2">
    <citation type="journal article" date="2014" name="Int. J. Syst. Evol. Microbiol.">
        <title>Complete genome of a new Firmicutes species belonging to the dominant human colonic microbiota ('Ruminococcus bicirculans') reveals two chromosomes and a selective capacity to utilize plant glucans.</title>
        <authorList>
            <consortium name="NISC Comparative Sequencing Program"/>
            <person name="Wegmann U."/>
            <person name="Louis P."/>
            <person name="Goesmann A."/>
            <person name="Henrissat B."/>
            <person name="Duncan S.H."/>
            <person name="Flint H.J."/>
        </authorList>
    </citation>
    <scope>NUCLEOTIDE SEQUENCE</scope>
    <source>
        <strain evidence="1">CCM 7403</strain>
    </source>
</reference>
<reference evidence="2" key="4">
    <citation type="submission" date="2019-03" db="EMBL/GenBank/DDBJ databases">
        <authorList>
            <person name="Huang Y."/>
        </authorList>
    </citation>
    <scope>NUCLEOTIDE SEQUENCE</scope>
    <source>
        <strain evidence="2">JCM 16608</strain>
    </source>
</reference>
<dbReference type="EMBL" id="CP038462">
    <property type="protein sequence ID" value="QCC77809.1"/>
    <property type="molecule type" value="Genomic_DNA"/>
</dbReference>
<dbReference type="RefSeq" id="WP_135832852.1">
    <property type="nucleotide sequence ID" value="NZ_BMCK01000005.1"/>
</dbReference>
<gene>
    <name evidence="2" type="ORF">E2C04_12585</name>
    <name evidence="1" type="ORF">GCM10007231_29560</name>
</gene>
<reference evidence="1" key="5">
    <citation type="submission" date="2024-05" db="EMBL/GenBank/DDBJ databases">
        <authorList>
            <person name="Sun Q."/>
            <person name="Sedlacek I."/>
        </authorList>
    </citation>
    <scope>NUCLEOTIDE SEQUENCE</scope>
    <source>
        <strain evidence="1">CCM 7403</strain>
    </source>
</reference>
<evidence type="ECO:0000313" key="2">
    <source>
        <dbReference type="EMBL" id="QCC77809.1"/>
    </source>
</evidence>